<dbReference type="InterPro" id="IPR035948">
    <property type="entry name" value="YwqG-like_sf"/>
</dbReference>
<dbReference type="InterPro" id="IPR015315">
    <property type="entry name" value="DUF1963"/>
</dbReference>
<protein>
    <submittedName>
        <fullName evidence="1">DUF1963 domain-containing protein</fullName>
    </submittedName>
</protein>
<dbReference type="Proteomes" id="UP001196565">
    <property type="component" value="Unassembled WGS sequence"/>
</dbReference>
<gene>
    <name evidence="1" type="ORF">KPL78_25430</name>
</gene>
<proteinExistence type="predicted"/>
<sequence>MSRVDEAHFRHLVEETRLDAYLLTRRYPPGEAGTGVTSYFGATPRLPHGMDWPVATDRRPLNFLAQIDLAALAPMAGGSPLPAEGTLFFFADACLDRGNRPLDPAWAAVRYTPGGTASETMRPAPDGLPPLFDRSGFEGFPWLRERDPMGSDEPSTYPFWPIAPRLMRTYDETTPASIRRDGSQEFAYERAWKAAQEEAFAEAIGEPARFQDPSYWSEPNRARFDFAPIRPQESRTLWLPDDAWPYAWVHIRIFTAEMMRRLEDTERNLASLLRHGGATEAAVAEARAVYARAGSQAEGWYARARTSDLTAPVPPADRAAFVAWLRQIEQPYKPEWSLRDPNARRFRLLVDGNVHVLDAVHLNRWTAVALLHGTHACLGYGAPGTVPRALPPHLLGVLRPAYAASQRDTDGRRRLKQHQLLGVPVTVQTAAGELRPTHRLLAQFESDDIQFFFFGGGMLQFWITPADLAERCFDRCVVTAEST</sequence>
<dbReference type="Gene3D" id="2.30.320.10">
    <property type="entry name" value="YwqG-like"/>
    <property type="match status" value="2"/>
</dbReference>
<dbReference type="PANTHER" id="PTHR36436:SF6">
    <property type="entry name" value="SLL5081 PROTEIN"/>
    <property type="match status" value="1"/>
</dbReference>
<evidence type="ECO:0000313" key="2">
    <source>
        <dbReference type="Proteomes" id="UP001196565"/>
    </source>
</evidence>
<dbReference type="Pfam" id="PF09234">
    <property type="entry name" value="DUF1963"/>
    <property type="match status" value="2"/>
</dbReference>
<reference evidence="1 2" key="1">
    <citation type="submission" date="2021-07" db="EMBL/GenBank/DDBJ databases">
        <authorList>
            <person name="So Y."/>
        </authorList>
    </citation>
    <scope>NUCLEOTIDE SEQUENCE [LARGE SCALE GENOMIC DNA]</scope>
    <source>
        <strain evidence="1 2">HJA6</strain>
    </source>
</reference>
<dbReference type="PANTHER" id="PTHR36436">
    <property type="entry name" value="SLL5081 PROTEIN"/>
    <property type="match status" value="1"/>
</dbReference>
<organism evidence="1 2">
    <name type="scientific">Roseomonas alba</name>
    <dbReference type="NCBI Taxonomy" id="2846776"/>
    <lineage>
        <taxon>Bacteria</taxon>
        <taxon>Pseudomonadati</taxon>
        <taxon>Pseudomonadota</taxon>
        <taxon>Alphaproteobacteria</taxon>
        <taxon>Acetobacterales</taxon>
        <taxon>Roseomonadaceae</taxon>
        <taxon>Roseomonas</taxon>
    </lineage>
</organism>
<dbReference type="EMBL" id="JAHYBZ010000010">
    <property type="protein sequence ID" value="MBW6401225.1"/>
    <property type="molecule type" value="Genomic_DNA"/>
</dbReference>
<keyword evidence="2" id="KW-1185">Reference proteome</keyword>
<dbReference type="RefSeq" id="WP_219765784.1">
    <property type="nucleotide sequence ID" value="NZ_JAHYBZ010000010.1"/>
</dbReference>
<evidence type="ECO:0000313" key="1">
    <source>
        <dbReference type="EMBL" id="MBW6401225.1"/>
    </source>
</evidence>
<comment type="caution">
    <text evidence="1">The sequence shown here is derived from an EMBL/GenBank/DDBJ whole genome shotgun (WGS) entry which is preliminary data.</text>
</comment>
<accession>A0ABS7AIT7</accession>
<name>A0ABS7AIT7_9PROT</name>
<dbReference type="SUPFAM" id="SSF103032">
    <property type="entry name" value="Hypothetical protein YwqG"/>
    <property type="match status" value="2"/>
</dbReference>